<dbReference type="Proteomes" id="UP000176751">
    <property type="component" value="Unassembled WGS sequence"/>
</dbReference>
<keyword evidence="1" id="KW-1133">Transmembrane helix</keyword>
<reference evidence="2 3" key="1">
    <citation type="journal article" date="2016" name="Nat. Commun.">
        <title>Thousands of microbial genomes shed light on interconnected biogeochemical processes in an aquifer system.</title>
        <authorList>
            <person name="Anantharaman K."/>
            <person name="Brown C.T."/>
            <person name="Hug L.A."/>
            <person name="Sharon I."/>
            <person name="Castelle C.J."/>
            <person name="Probst A.J."/>
            <person name="Thomas B.C."/>
            <person name="Singh A."/>
            <person name="Wilkins M.J."/>
            <person name="Karaoz U."/>
            <person name="Brodie E.L."/>
            <person name="Williams K.H."/>
            <person name="Hubbard S.S."/>
            <person name="Banfield J.F."/>
        </authorList>
    </citation>
    <scope>NUCLEOTIDE SEQUENCE [LARGE SCALE GENOMIC DNA]</scope>
</reference>
<gene>
    <name evidence="2" type="ORF">A2196_01340</name>
</gene>
<protein>
    <submittedName>
        <fullName evidence="2">Uncharacterized protein</fullName>
    </submittedName>
</protein>
<dbReference type="Pfam" id="PF07963">
    <property type="entry name" value="N_methyl"/>
    <property type="match status" value="1"/>
</dbReference>
<organism evidence="2 3">
    <name type="scientific">Candidatus Curtissbacteria bacterium RIFOXYA1_FULL_41_14</name>
    <dbReference type="NCBI Taxonomy" id="1797737"/>
    <lineage>
        <taxon>Bacteria</taxon>
        <taxon>Candidatus Curtissiibacteriota</taxon>
    </lineage>
</organism>
<name>A0A1F5HE84_9BACT</name>
<keyword evidence="1" id="KW-0472">Membrane</keyword>
<dbReference type="AlphaFoldDB" id="A0A1F5HE84"/>
<feature type="transmembrane region" description="Helical" evidence="1">
    <location>
        <begin position="35"/>
        <end position="57"/>
    </location>
</feature>
<dbReference type="InterPro" id="IPR013783">
    <property type="entry name" value="Ig-like_fold"/>
</dbReference>
<evidence type="ECO:0000256" key="1">
    <source>
        <dbReference type="SAM" id="Phobius"/>
    </source>
</evidence>
<dbReference type="InterPro" id="IPR012902">
    <property type="entry name" value="N_methyl_site"/>
</dbReference>
<dbReference type="Gene3D" id="2.60.40.10">
    <property type="entry name" value="Immunoglobulins"/>
    <property type="match status" value="1"/>
</dbReference>
<proteinExistence type="predicted"/>
<evidence type="ECO:0000313" key="2">
    <source>
        <dbReference type="EMBL" id="OGE02461.1"/>
    </source>
</evidence>
<dbReference type="STRING" id="1797737.A2196_01340"/>
<dbReference type="EMBL" id="MFCA01000013">
    <property type="protein sequence ID" value="OGE02461.1"/>
    <property type="molecule type" value="Genomic_DNA"/>
</dbReference>
<comment type="caution">
    <text evidence="2">The sequence shown here is derived from an EMBL/GenBank/DDBJ whole genome shotgun (WGS) entry which is preliminary data.</text>
</comment>
<keyword evidence="1" id="KW-0812">Transmembrane</keyword>
<evidence type="ECO:0000313" key="3">
    <source>
        <dbReference type="Proteomes" id="UP000176751"/>
    </source>
</evidence>
<accession>A0A1F5HE84</accession>
<dbReference type="NCBIfam" id="TIGR02532">
    <property type="entry name" value="IV_pilin_GFxxxE"/>
    <property type="match status" value="1"/>
</dbReference>
<sequence length="456" mass="49315">MPLLYAKRLGPQTKPRTASFAYTLNAKNGFSLIEVLIVVLLISLVSMAVVSAIYIGLQGVRTTYLRIHARTIATGEMEELKNMPYDSLATQGCCIYPPGDIPVDQEIIKGNTKFNVNIMISYVDDPFDGIAPDDPDPYDYKRLEVKVTEKDKDKTLAILTSDVSAKAAETESNTGILSISVINAAGDPIPLANLDVTNPTLAPDPLNMLGVHTDILGKLVIPHLPPDSGYQVKAFLPDYSTETIPNITILAQQVENKTLTIDKLSTLQITAVDNTLGTPLSFVDLTIHGDKETYDDPPVYKYETTQPTNASGQIILSDIEFDSYSIIPETGYYVSSTTPQQKVPLAPDTTLPVIIRLTTSPTAPTITSHSPKNGTSGSSVTININGTNLFDTSTVKLIKSGQPNIVATTVDANPENTLLSATFDLTGAATDPPAWDLEVRNPNDEFATQPQDFTIQ</sequence>